<accession>A0ABQ4S3U1</accession>
<evidence type="ECO:0008006" key="4">
    <source>
        <dbReference type="Google" id="ProtNLM"/>
    </source>
</evidence>
<sequence length="374" mass="39212">MARPLDDAPDLSGLIELSRVEHLDLKPVILRVQTDLFLSASVRDRAGVQAFEALAGGLIPIVDEDTAETVARKLAPHPETPQSVLVQLASRGGRARDVVLAQAPVLDAPVIAAALADGSDIGPALAARAELSRAVLADLAARDDAAIDLALAANTALGLPGEIVRRLIGRARQAPDLARALLARPDLAAAELAPLFLFADAAQREAIGRAVAATAALRPCPPPPREAGAILTGFSGRGDIAGFVAALGGLLGLPKGFLAKAPDASLRYDLLTLALRAAGLEEEEAVYVFLTLNETVARSVDRVFDLVRLFRITPRPAARDLISSILDVTLQERSGSPEAHQAYQAPDAARPRSGSAIERAPARPALPTRLRRTS</sequence>
<reference evidence="2" key="1">
    <citation type="journal article" date="2021" name="Front. Microbiol.">
        <title>Comprehensive Comparative Genomics and Phenotyping of Methylobacterium Species.</title>
        <authorList>
            <person name="Alessa O."/>
            <person name="Ogura Y."/>
            <person name="Fujitani Y."/>
            <person name="Takami H."/>
            <person name="Hayashi T."/>
            <person name="Sahin N."/>
            <person name="Tani A."/>
        </authorList>
    </citation>
    <scope>NUCLEOTIDE SEQUENCE</scope>
    <source>
        <strain evidence="2">DSM 19015</strain>
    </source>
</reference>
<keyword evidence="3" id="KW-1185">Reference proteome</keyword>
<comment type="caution">
    <text evidence="2">The sequence shown here is derived from an EMBL/GenBank/DDBJ whole genome shotgun (WGS) entry which is preliminary data.</text>
</comment>
<dbReference type="EMBL" id="BPQP01000079">
    <property type="protein sequence ID" value="GJD97144.1"/>
    <property type="molecule type" value="Genomic_DNA"/>
</dbReference>
<evidence type="ECO:0000313" key="2">
    <source>
        <dbReference type="EMBL" id="GJD97144.1"/>
    </source>
</evidence>
<organism evidence="2 3">
    <name type="scientific">Methylobacterium iners</name>
    <dbReference type="NCBI Taxonomy" id="418707"/>
    <lineage>
        <taxon>Bacteria</taxon>
        <taxon>Pseudomonadati</taxon>
        <taxon>Pseudomonadota</taxon>
        <taxon>Alphaproteobacteria</taxon>
        <taxon>Hyphomicrobiales</taxon>
        <taxon>Methylobacteriaceae</taxon>
        <taxon>Methylobacterium</taxon>
    </lineage>
</organism>
<dbReference type="Pfam" id="PF10098">
    <property type="entry name" value="DUF2336"/>
    <property type="match status" value="1"/>
</dbReference>
<protein>
    <recommendedName>
        <fullName evidence="4">DUF2336 domain-containing protein</fullName>
    </recommendedName>
</protein>
<evidence type="ECO:0000256" key="1">
    <source>
        <dbReference type="SAM" id="MobiDB-lite"/>
    </source>
</evidence>
<reference evidence="2" key="2">
    <citation type="submission" date="2021-08" db="EMBL/GenBank/DDBJ databases">
        <authorList>
            <person name="Tani A."/>
            <person name="Ola A."/>
            <person name="Ogura Y."/>
            <person name="Katsura K."/>
            <person name="Hayashi T."/>
        </authorList>
    </citation>
    <scope>NUCLEOTIDE SEQUENCE</scope>
    <source>
        <strain evidence="2">DSM 19015</strain>
    </source>
</reference>
<dbReference type="Proteomes" id="UP001055125">
    <property type="component" value="Unassembled WGS sequence"/>
</dbReference>
<gene>
    <name evidence="2" type="ORF">OCOJLMKI_4372</name>
</gene>
<dbReference type="RefSeq" id="WP_238246227.1">
    <property type="nucleotide sequence ID" value="NZ_BPQP01000079.1"/>
</dbReference>
<feature type="region of interest" description="Disordered" evidence="1">
    <location>
        <begin position="335"/>
        <end position="374"/>
    </location>
</feature>
<evidence type="ECO:0000313" key="3">
    <source>
        <dbReference type="Proteomes" id="UP001055125"/>
    </source>
</evidence>
<proteinExistence type="predicted"/>
<dbReference type="InterPro" id="IPR019285">
    <property type="entry name" value="DUF2336"/>
</dbReference>
<name>A0ABQ4S3U1_9HYPH</name>